<reference evidence="2 3" key="1">
    <citation type="submission" date="2018-01" db="EMBL/GenBank/DDBJ databases">
        <title>Draft genome sequence of Sphaerisporangium sp. 7K107.</title>
        <authorList>
            <person name="Sahin N."/>
            <person name="Saygin H."/>
            <person name="Ay H."/>
        </authorList>
    </citation>
    <scope>NUCLEOTIDE SEQUENCE [LARGE SCALE GENOMIC DNA]</scope>
    <source>
        <strain evidence="2 3">7K107</strain>
    </source>
</reference>
<feature type="transmembrane region" description="Helical" evidence="1">
    <location>
        <begin position="68"/>
        <end position="85"/>
    </location>
</feature>
<keyword evidence="3" id="KW-1185">Reference proteome</keyword>
<sequence length="114" mass="12723">MLRSVDPYASFVVRYQYVAYMHGPLKAAIFLLGAYGLIRRRKDVTIAWFMAAFLLVGPVAVLDFDHRYVLPAIPIACIAAALATISPRDRPRCDPLPQAHRLTVEVDEARPGLD</sequence>
<organism evidence="2 3">
    <name type="scientific">Spongiactinospora gelatinilytica</name>
    <dbReference type="NCBI Taxonomy" id="2666298"/>
    <lineage>
        <taxon>Bacteria</taxon>
        <taxon>Bacillati</taxon>
        <taxon>Actinomycetota</taxon>
        <taxon>Actinomycetes</taxon>
        <taxon>Streptosporangiales</taxon>
        <taxon>Streptosporangiaceae</taxon>
        <taxon>Spongiactinospora</taxon>
    </lineage>
</organism>
<protein>
    <submittedName>
        <fullName evidence="2">Uncharacterized protein</fullName>
    </submittedName>
</protein>
<keyword evidence="1" id="KW-1133">Transmembrane helix</keyword>
<dbReference type="AlphaFoldDB" id="A0A2W2GXL9"/>
<name>A0A2W2GXL9_9ACTN</name>
<evidence type="ECO:0000313" key="2">
    <source>
        <dbReference type="EMBL" id="PZG38857.1"/>
    </source>
</evidence>
<evidence type="ECO:0000313" key="3">
    <source>
        <dbReference type="Proteomes" id="UP000248544"/>
    </source>
</evidence>
<feature type="transmembrane region" description="Helical" evidence="1">
    <location>
        <begin position="20"/>
        <end position="38"/>
    </location>
</feature>
<proteinExistence type="predicted"/>
<keyword evidence="1" id="KW-0472">Membrane</keyword>
<keyword evidence="1" id="KW-0812">Transmembrane</keyword>
<feature type="transmembrane region" description="Helical" evidence="1">
    <location>
        <begin position="45"/>
        <end position="62"/>
    </location>
</feature>
<comment type="caution">
    <text evidence="2">The sequence shown here is derived from an EMBL/GenBank/DDBJ whole genome shotgun (WGS) entry which is preliminary data.</text>
</comment>
<dbReference type="EMBL" id="POUA01000213">
    <property type="protein sequence ID" value="PZG38857.1"/>
    <property type="molecule type" value="Genomic_DNA"/>
</dbReference>
<dbReference type="Proteomes" id="UP000248544">
    <property type="component" value="Unassembled WGS sequence"/>
</dbReference>
<accession>A0A2W2GXL9</accession>
<gene>
    <name evidence="2" type="ORF">C1I98_24100</name>
</gene>
<evidence type="ECO:0000256" key="1">
    <source>
        <dbReference type="SAM" id="Phobius"/>
    </source>
</evidence>